<dbReference type="EMBL" id="CP095053">
    <property type="protein sequence ID" value="UOR07212.1"/>
    <property type="molecule type" value="Genomic_DNA"/>
</dbReference>
<dbReference type="RefSeq" id="WP_245096794.1">
    <property type="nucleotide sequence ID" value="NZ_CP095053.1"/>
</dbReference>
<proteinExistence type="predicted"/>
<protein>
    <submittedName>
        <fullName evidence="2">Uncharacterized protein</fullName>
    </submittedName>
</protein>
<gene>
    <name evidence="2" type="ORF">MUN82_08955</name>
</gene>
<keyword evidence="1" id="KW-0812">Transmembrane</keyword>
<accession>A0A8T9SY90</accession>
<keyword evidence="1" id="KW-0472">Membrane</keyword>
<sequence length="49" mass="5445">MERYNQDFIGQEMLRRCAEDKKDPFGKIGGGLLIGGVIGLVVLFVACTW</sequence>
<evidence type="ECO:0000313" key="2">
    <source>
        <dbReference type="EMBL" id="UOR07212.1"/>
    </source>
</evidence>
<name>A0A8T9SY90_9BACT</name>
<organism evidence="2 3">
    <name type="scientific">Hymenobacter aerilatus</name>
    <dbReference type="NCBI Taxonomy" id="2932251"/>
    <lineage>
        <taxon>Bacteria</taxon>
        <taxon>Pseudomonadati</taxon>
        <taxon>Bacteroidota</taxon>
        <taxon>Cytophagia</taxon>
        <taxon>Cytophagales</taxon>
        <taxon>Hymenobacteraceae</taxon>
        <taxon>Hymenobacter</taxon>
    </lineage>
</organism>
<feature type="transmembrane region" description="Helical" evidence="1">
    <location>
        <begin position="28"/>
        <end position="47"/>
    </location>
</feature>
<dbReference type="KEGG" id="haei:MUN82_08955"/>
<dbReference type="AlphaFoldDB" id="A0A8T9SY90"/>
<evidence type="ECO:0000313" key="3">
    <source>
        <dbReference type="Proteomes" id="UP000829925"/>
    </source>
</evidence>
<keyword evidence="3" id="KW-1185">Reference proteome</keyword>
<reference evidence="2 3" key="1">
    <citation type="submission" date="2022-04" db="EMBL/GenBank/DDBJ databases">
        <title>Hymenobacter sp. isolated from the air.</title>
        <authorList>
            <person name="Won M."/>
            <person name="Lee C.-M."/>
            <person name="Woen H.-Y."/>
            <person name="Kwon S.-W."/>
        </authorList>
    </citation>
    <scope>NUCLEOTIDE SEQUENCE [LARGE SCALE GENOMIC DNA]</scope>
    <source>
        <strain evidence="3">5413 J-13</strain>
    </source>
</reference>
<dbReference type="Proteomes" id="UP000829925">
    <property type="component" value="Chromosome"/>
</dbReference>
<keyword evidence="1" id="KW-1133">Transmembrane helix</keyword>
<evidence type="ECO:0000256" key="1">
    <source>
        <dbReference type="SAM" id="Phobius"/>
    </source>
</evidence>